<comment type="caution">
    <text evidence="1">The sequence shown here is derived from an EMBL/GenBank/DDBJ whole genome shotgun (WGS) entry which is preliminary data.</text>
</comment>
<proteinExistence type="predicted"/>
<dbReference type="RefSeq" id="WP_305996024.1">
    <property type="nucleotide sequence ID" value="NZ_JAVALS010000003.1"/>
</dbReference>
<accession>A0ABT9IN14</accession>
<name>A0ABT9IN14_9MICC</name>
<protein>
    <recommendedName>
        <fullName evidence="3">MarR family transcriptional regulator</fullName>
    </recommendedName>
</protein>
<keyword evidence="2" id="KW-1185">Reference proteome</keyword>
<sequence>MNSYALLVRAANTSGPAVDRLEALGARPASVPHTWRLMTQNADDAVAAALLAARFPGMLASIGAAHGTDGTSERFARDLATGALVSLETHPARFPVGVAGESSEAAVDAEAALRLVARIVAHRSEAEWRVVDLLTPGVRGQHKAVAEALGISTQAVSKALARTGWQEELLGRGLAARLLRDAAGGPR</sequence>
<organism evidence="1 2">
    <name type="scientific">Arthrobacter horti</name>
    <dbReference type="NCBI Taxonomy" id="3068273"/>
    <lineage>
        <taxon>Bacteria</taxon>
        <taxon>Bacillati</taxon>
        <taxon>Actinomycetota</taxon>
        <taxon>Actinomycetes</taxon>
        <taxon>Micrococcales</taxon>
        <taxon>Micrococcaceae</taxon>
        <taxon>Arthrobacter</taxon>
    </lineage>
</organism>
<evidence type="ECO:0008006" key="3">
    <source>
        <dbReference type="Google" id="ProtNLM"/>
    </source>
</evidence>
<reference evidence="1 2" key="1">
    <citation type="submission" date="2023-08" db="EMBL/GenBank/DDBJ databases">
        <title>Arthrobacter horti sp. nov., isolated from forest soil.</title>
        <authorList>
            <person name="Park M."/>
        </authorList>
    </citation>
    <scope>NUCLEOTIDE SEQUENCE [LARGE SCALE GENOMIC DNA]</scope>
    <source>
        <strain evidence="1 2">YJM1</strain>
    </source>
</reference>
<gene>
    <name evidence="1" type="ORF">Q9R02_07450</name>
</gene>
<dbReference type="Proteomes" id="UP001232725">
    <property type="component" value="Unassembled WGS sequence"/>
</dbReference>
<evidence type="ECO:0000313" key="2">
    <source>
        <dbReference type="Proteomes" id="UP001232725"/>
    </source>
</evidence>
<dbReference type="EMBL" id="JAVALS010000003">
    <property type="protein sequence ID" value="MDP5226981.1"/>
    <property type="molecule type" value="Genomic_DNA"/>
</dbReference>
<evidence type="ECO:0000313" key="1">
    <source>
        <dbReference type="EMBL" id="MDP5226981.1"/>
    </source>
</evidence>